<proteinExistence type="predicted"/>
<evidence type="ECO:0000313" key="1">
    <source>
        <dbReference type="EMBL" id="GGI19090.1"/>
    </source>
</evidence>
<protein>
    <submittedName>
        <fullName evidence="1">Uncharacterized protein</fullName>
    </submittedName>
</protein>
<dbReference type="RefSeq" id="WP_188380836.1">
    <property type="nucleotide sequence ID" value="NZ_BMDI01000001.1"/>
</dbReference>
<keyword evidence="2" id="KW-1185">Reference proteome</keyword>
<gene>
    <name evidence="1" type="ORF">GCM10008066_17340</name>
</gene>
<comment type="caution">
    <text evidence="1">The sequence shown here is derived from an EMBL/GenBank/DDBJ whole genome shotgun (WGS) entry which is preliminary data.</text>
</comment>
<organism evidence="1 2">
    <name type="scientific">Oxalicibacterium faecigallinarum</name>
    <dbReference type="NCBI Taxonomy" id="573741"/>
    <lineage>
        <taxon>Bacteria</taxon>
        <taxon>Pseudomonadati</taxon>
        <taxon>Pseudomonadota</taxon>
        <taxon>Betaproteobacteria</taxon>
        <taxon>Burkholderiales</taxon>
        <taxon>Oxalobacteraceae</taxon>
        <taxon>Oxalicibacterium</taxon>
    </lineage>
</organism>
<dbReference type="AlphaFoldDB" id="A0A8J3ATT6"/>
<dbReference type="Proteomes" id="UP000642180">
    <property type="component" value="Unassembled WGS sequence"/>
</dbReference>
<sequence>MANASVVGTFIHKENSTVHTIMKFVPLSPSDTPAFFVTCALEHVAPVENSSAFVDRNGALLIPA</sequence>
<reference evidence="2" key="1">
    <citation type="journal article" date="2019" name="Int. J. Syst. Evol. Microbiol.">
        <title>The Global Catalogue of Microorganisms (GCM) 10K type strain sequencing project: providing services to taxonomists for standard genome sequencing and annotation.</title>
        <authorList>
            <consortium name="The Broad Institute Genomics Platform"/>
            <consortium name="The Broad Institute Genome Sequencing Center for Infectious Disease"/>
            <person name="Wu L."/>
            <person name="Ma J."/>
        </authorList>
    </citation>
    <scope>NUCLEOTIDE SEQUENCE [LARGE SCALE GENOMIC DNA]</scope>
    <source>
        <strain evidence="2">CCM 2767</strain>
    </source>
</reference>
<dbReference type="EMBL" id="BMDI01000001">
    <property type="protein sequence ID" value="GGI19090.1"/>
    <property type="molecule type" value="Genomic_DNA"/>
</dbReference>
<evidence type="ECO:0000313" key="2">
    <source>
        <dbReference type="Proteomes" id="UP000642180"/>
    </source>
</evidence>
<name>A0A8J3ATT6_9BURK</name>
<accession>A0A8J3ATT6</accession>